<keyword evidence="3" id="KW-0520">NAD</keyword>
<feature type="binding site" evidence="4">
    <location>
        <position position="135"/>
    </location>
    <ligand>
        <name>Zn(2+)</name>
        <dbReference type="ChEBI" id="CHEBI:29105"/>
    </ligand>
</feature>
<dbReference type="SUPFAM" id="SSF52467">
    <property type="entry name" value="DHS-like NAD/FAD-binding domain"/>
    <property type="match status" value="1"/>
</dbReference>
<dbReference type="Gene3D" id="3.40.50.1220">
    <property type="entry name" value="TPP-binding domain"/>
    <property type="match status" value="1"/>
</dbReference>
<feature type="domain" description="Deacetylase sirtuin-type" evidence="5">
    <location>
        <begin position="2"/>
        <end position="256"/>
    </location>
</feature>
<protein>
    <recommendedName>
        <fullName evidence="1">protein acetyllysine N-acetyltransferase</fullName>
        <ecNumber evidence="1">2.3.1.286</ecNumber>
    </recommendedName>
</protein>
<dbReference type="InterPro" id="IPR050134">
    <property type="entry name" value="NAD-dep_sirtuin_deacylases"/>
</dbReference>
<evidence type="ECO:0000256" key="3">
    <source>
        <dbReference type="ARBA" id="ARBA00023027"/>
    </source>
</evidence>
<dbReference type="InterPro" id="IPR026591">
    <property type="entry name" value="Sirtuin_cat_small_dom_sf"/>
</dbReference>
<feature type="binding site" evidence="4">
    <location>
        <position position="163"/>
    </location>
    <ligand>
        <name>Zn(2+)</name>
        <dbReference type="ChEBI" id="CHEBI:29105"/>
    </ligand>
</feature>
<dbReference type="PANTHER" id="PTHR11085">
    <property type="entry name" value="NAD-DEPENDENT PROTEIN DEACYLASE SIRTUIN-5, MITOCHONDRIAL-RELATED"/>
    <property type="match status" value="1"/>
</dbReference>
<keyword evidence="4" id="KW-0862">Zinc</keyword>
<feature type="active site" description="Proton acceptor" evidence="4">
    <location>
        <position position="127"/>
    </location>
</feature>
<evidence type="ECO:0000256" key="2">
    <source>
        <dbReference type="ARBA" id="ARBA00022679"/>
    </source>
</evidence>
<accession>A0ABQ3LVG3</accession>
<name>A0ABQ3LVG3_9PSEU</name>
<feature type="binding site" evidence="4">
    <location>
        <position position="160"/>
    </location>
    <ligand>
        <name>Zn(2+)</name>
        <dbReference type="ChEBI" id="CHEBI:29105"/>
    </ligand>
</feature>
<sequence length="256" mass="27226">MTTDPDVELGKARSLVTGAGRIVALTGAGISTDSGIPDFRGPQGLWTRDPAAEQMSNLQAYRGSREVRERTWQARLVHPGWDAKPNAAHHALVRLEESGKLTHIITQNIDRLHQKAGSAPERVLELHGTMFESVCLSCDDQRDMRSTLERVRAGETDPPCAVCGGILKSATVSFGQHLDQNLLRAARAAVSDSDLLLVAGSSLSVQPAASLVSVASRAGADVVICNGSETPYDAMATAVIRGPLGETLPAFTNPRV</sequence>
<dbReference type="Gene3D" id="3.30.1600.10">
    <property type="entry name" value="SIR2/SIRT2 'Small Domain"/>
    <property type="match status" value="1"/>
</dbReference>
<comment type="caution">
    <text evidence="6">The sequence shown here is derived from an EMBL/GenBank/DDBJ whole genome shotgun (WGS) entry which is preliminary data.</text>
</comment>
<dbReference type="PANTHER" id="PTHR11085:SF4">
    <property type="entry name" value="NAD-DEPENDENT PROTEIN DEACYLASE"/>
    <property type="match status" value="1"/>
</dbReference>
<proteinExistence type="predicted"/>
<evidence type="ECO:0000313" key="6">
    <source>
        <dbReference type="EMBL" id="GHH27303.1"/>
    </source>
</evidence>
<dbReference type="InterPro" id="IPR026590">
    <property type="entry name" value="Ssirtuin_cat_dom"/>
</dbReference>
<keyword evidence="2" id="KW-0808">Transferase</keyword>
<evidence type="ECO:0000259" key="5">
    <source>
        <dbReference type="PROSITE" id="PS50305"/>
    </source>
</evidence>
<dbReference type="EMBL" id="BNAY01000007">
    <property type="protein sequence ID" value="GHH27303.1"/>
    <property type="molecule type" value="Genomic_DNA"/>
</dbReference>
<dbReference type="PROSITE" id="PS50305">
    <property type="entry name" value="SIRTUIN"/>
    <property type="match status" value="1"/>
</dbReference>
<gene>
    <name evidence="6" type="primary">cobB2</name>
    <name evidence="6" type="ORF">GCM10017790_56100</name>
</gene>
<evidence type="ECO:0000256" key="4">
    <source>
        <dbReference type="PROSITE-ProRule" id="PRU00236"/>
    </source>
</evidence>
<dbReference type="CDD" id="cd01407">
    <property type="entry name" value="SIR2-fam"/>
    <property type="match status" value="1"/>
</dbReference>
<dbReference type="RefSeq" id="WP_191257414.1">
    <property type="nucleotide sequence ID" value="NZ_BNAY01000007.1"/>
</dbReference>
<evidence type="ECO:0000256" key="1">
    <source>
        <dbReference type="ARBA" id="ARBA00012928"/>
    </source>
</evidence>
<dbReference type="InterPro" id="IPR003000">
    <property type="entry name" value="Sirtuin"/>
</dbReference>
<organism evidence="6 7">
    <name type="scientific">Amycolatopsis oliviviridis</name>
    <dbReference type="NCBI Taxonomy" id="1471590"/>
    <lineage>
        <taxon>Bacteria</taxon>
        <taxon>Bacillati</taxon>
        <taxon>Actinomycetota</taxon>
        <taxon>Actinomycetes</taxon>
        <taxon>Pseudonocardiales</taxon>
        <taxon>Pseudonocardiaceae</taxon>
        <taxon>Amycolatopsis</taxon>
    </lineage>
</organism>
<keyword evidence="7" id="KW-1185">Reference proteome</keyword>
<keyword evidence="4" id="KW-0479">Metal-binding</keyword>
<dbReference type="EC" id="2.3.1.286" evidence="1"/>
<dbReference type="InterPro" id="IPR029035">
    <property type="entry name" value="DHS-like_NAD/FAD-binding_dom"/>
</dbReference>
<evidence type="ECO:0000313" key="7">
    <source>
        <dbReference type="Proteomes" id="UP000635387"/>
    </source>
</evidence>
<reference evidence="7" key="1">
    <citation type="journal article" date="2019" name="Int. J. Syst. Evol. Microbiol.">
        <title>The Global Catalogue of Microorganisms (GCM) 10K type strain sequencing project: providing services to taxonomists for standard genome sequencing and annotation.</title>
        <authorList>
            <consortium name="The Broad Institute Genomics Platform"/>
            <consortium name="The Broad Institute Genome Sequencing Center for Infectious Disease"/>
            <person name="Wu L."/>
            <person name="Ma J."/>
        </authorList>
    </citation>
    <scope>NUCLEOTIDE SEQUENCE [LARGE SCALE GENOMIC DNA]</scope>
    <source>
        <strain evidence="7">CGMCC 4.7683</strain>
    </source>
</reference>
<feature type="binding site" evidence="4">
    <location>
        <position position="138"/>
    </location>
    <ligand>
        <name>Zn(2+)</name>
        <dbReference type="ChEBI" id="CHEBI:29105"/>
    </ligand>
</feature>
<dbReference type="Pfam" id="PF02146">
    <property type="entry name" value="SIR2"/>
    <property type="match status" value="1"/>
</dbReference>
<dbReference type="Proteomes" id="UP000635387">
    <property type="component" value="Unassembled WGS sequence"/>
</dbReference>